<dbReference type="PROSITE" id="PS50928">
    <property type="entry name" value="ABC_TM1"/>
    <property type="match status" value="1"/>
</dbReference>
<dbReference type="EMBL" id="VSSQ01009516">
    <property type="protein sequence ID" value="MPM41859.1"/>
    <property type="molecule type" value="Genomic_DNA"/>
</dbReference>
<evidence type="ECO:0000256" key="4">
    <source>
        <dbReference type="ARBA" id="ARBA00022692"/>
    </source>
</evidence>
<dbReference type="PANTHER" id="PTHR43163">
    <property type="entry name" value="DIPEPTIDE TRANSPORT SYSTEM PERMEASE PROTEIN DPPB-RELATED"/>
    <property type="match status" value="1"/>
</dbReference>
<feature type="transmembrane region" description="Helical" evidence="7">
    <location>
        <begin position="289"/>
        <end position="312"/>
    </location>
</feature>
<reference evidence="9" key="1">
    <citation type="submission" date="2019-08" db="EMBL/GenBank/DDBJ databases">
        <authorList>
            <person name="Kucharzyk K."/>
            <person name="Murdoch R.W."/>
            <person name="Higgins S."/>
            <person name="Loffler F."/>
        </authorList>
    </citation>
    <scope>NUCLEOTIDE SEQUENCE</scope>
</reference>
<dbReference type="GO" id="GO:0055085">
    <property type="term" value="P:transmembrane transport"/>
    <property type="evidence" value="ECO:0007669"/>
    <property type="project" value="InterPro"/>
</dbReference>
<dbReference type="InterPro" id="IPR035906">
    <property type="entry name" value="MetI-like_sf"/>
</dbReference>
<dbReference type="CDD" id="cd06261">
    <property type="entry name" value="TM_PBP2"/>
    <property type="match status" value="1"/>
</dbReference>
<organism evidence="9">
    <name type="scientific">bioreactor metagenome</name>
    <dbReference type="NCBI Taxonomy" id="1076179"/>
    <lineage>
        <taxon>unclassified sequences</taxon>
        <taxon>metagenomes</taxon>
        <taxon>ecological metagenomes</taxon>
    </lineage>
</organism>
<keyword evidence="4 7" id="KW-0812">Transmembrane</keyword>
<keyword evidence="6 7" id="KW-0472">Membrane</keyword>
<dbReference type="GO" id="GO:0005886">
    <property type="term" value="C:plasma membrane"/>
    <property type="evidence" value="ECO:0007669"/>
    <property type="project" value="UniProtKB-SubCell"/>
</dbReference>
<accession>A0A644ZLS1</accession>
<feature type="transmembrane region" description="Helical" evidence="7">
    <location>
        <begin position="247"/>
        <end position="269"/>
    </location>
</feature>
<dbReference type="Gene3D" id="1.10.3720.10">
    <property type="entry name" value="MetI-like"/>
    <property type="match status" value="1"/>
</dbReference>
<keyword evidence="2" id="KW-0813">Transport</keyword>
<evidence type="ECO:0000256" key="5">
    <source>
        <dbReference type="ARBA" id="ARBA00022989"/>
    </source>
</evidence>
<proteinExistence type="predicted"/>
<dbReference type="SUPFAM" id="SSF161098">
    <property type="entry name" value="MetI-like"/>
    <property type="match status" value="1"/>
</dbReference>
<sequence length="321" mass="35632">MMLGQRSDISSEQAIRKELGLDKPLMVQYFMYLNDLSPIGYFSGSDESVFLRKDEQGKMIRIIPLSGESGVFLKAPWLRRSYQTQMTVSSMLASAFPATALLAFVSIVLAFIVGVLLGAVSARYKGKFTDRFLMVTSVLGMSVPSFFASVLIAWLFAWVLGDITGLNMFGSLYEADDLGRGEYIALKNLILPAFTLSIRPLAVFISLSRNSILEVQQSEYVRTAKAKGLSKNRIFLRHVLKNSLNPVVTSASGWFASLLAGAVFVEYVFDWKGVGYLVVQSLEKYDLPVLMGCLLIIAVMFVIINILLDLAYRALDPRVKL</sequence>
<protein>
    <submittedName>
        <fullName evidence="9">Dipeptide transport system permease protein DppB</fullName>
    </submittedName>
</protein>
<evidence type="ECO:0000313" key="9">
    <source>
        <dbReference type="EMBL" id="MPM41859.1"/>
    </source>
</evidence>
<keyword evidence="3" id="KW-1003">Cell membrane</keyword>
<gene>
    <name evidence="9" type="primary">dppB_27</name>
    <name evidence="9" type="ORF">SDC9_88519</name>
</gene>
<evidence type="ECO:0000256" key="6">
    <source>
        <dbReference type="ARBA" id="ARBA00023136"/>
    </source>
</evidence>
<evidence type="ECO:0000256" key="2">
    <source>
        <dbReference type="ARBA" id="ARBA00022448"/>
    </source>
</evidence>
<evidence type="ECO:0000256" key="3">
    <source>
        <dbReference type="ARBA" id="ARBA00022475"/>
    </source>
</evidence>
<feature type="domain" description="ABC transmembrane type-1" evidence="8">
    <location>
        <begin position="96"/>
        <end position="312"/>
    </location>
</feature>
<dbReference type="Pfam" id="PF00528">
    <property type="entry name" value="BPD_transp_1"/>
    <property type="match status" value="1"/>
</dbReference>
<dbReference type="PANTHER" id="PTHR43163:SF6">
    <property type="entry name" value="DIPEPTIDE TRANSPORT SYSTEM PERMEASE PROTEIN DPPB-RELATED"/>
    <property type="match status" value="1"/>
</dbReference>
<comment type="caution">
    <text evidence="9">The sequence shown here is derived from an EMBL/GenBank/DDBJ whole genome shotgun (WGS) entry which is preliminary data.</text>
</comment>
<keyword evidence="5 7" id="KW-1133">Transmembrane helix</keyword>
<feature type="transmembrane region" description="Helical" evidence="7">
    <location>
        <begin position="132"/>
        <end position="160"/>
    </location>
</feature>
<name>A0A644ZLS1_9ZZZZ</name>
<evidence type="ECO:0000256" key="1">
    <source>
        <dbReference type="ARBA" id="ARBA00004651"/>
    </source>
</evidence>
<comment type="subcellular location">
    <subcellularLocation>
        <location evidence="1">Cell membrane</location>
        <topology evidence="1">Multi-pass membrane protein</topology>
    </subcellularLocation>
</comment>
<dbReference type="AlphaFoldDB" id="A0A644ZLS1"/>
<feature type="transmembrane region" description="Helical" evidence="7">
    <location>
        <begin position="98"/>
        <end position="120"/>
    </location>
</feature>
<evidence type="ECO:0000259" key="8">
    <source>
        <dbReference type="PROSITE" id="PS50928"/>
    </source>
</evidence>
<evidence type="ECO:0000256" key="7">
    <source>
        <dbReference type="SAM" id="Phobius"/>
    </source>
</evidence>
<dbReference type="InterPro" id="IPR000515">
    <property type="entry name" value="MetI-like"/>
</dbReference>